<accession>A0ABV4BS08</accession>
<sequence length="114" mass="13624">MYRYYSTERPVSLGTYPKIRGNMPINIENFKTKIYVHEINREAYGYLEYEHELTDKQIFGYELCTGRNRARYVLDKKNMAILDTKNNCWVCGVDTKRPDLFEDKIKELLDLANR</sequence>
<dbReference type="Pfam" id="PF18789">
    <property type="entry name" value="DarA_C"/>
    <property type="match status" value="1"/>
</dbReference>
<dbReference type="Proteomes" id="UP001564657">
    <property type="component" value="Unassembled WGS sequence"/>
</dbReference>
<evidence type="ECO:0000259" key="1">
    <source>
        <dbReference type="Pfam" id="PF18789"/>
    </source>
</evidence>
<comment type="caution">
    <text evidence="2">The sequence shown here is derived from an EMBL/GenBank/DDBJ whole genome shotgun (WGS) entry which is preliminary data.</text>
</comment>
<feature type="domain" description="Defence against restriction A C-terminal" evidence="1">
    <location>
        <begin position="1"/>
        <end position="65"/>
    </location>
</feature>
<proteinExistence type="predicted"/>
<evidence type="ECO:0000313" key="3">
    <source>
        <dbReference type="Proteomes" id="UP001564657"/>
    </source>
</evidence>
<dbReference type="EMBL" id="JBGEWD010000021">
    <property type="protein sequence ID" value="MEY8001569.1"/>
    <property type="molecule type" value="Genomic_DNA"/>
</dbReference>
<evidence type="ECO:0000313" key="2">
    <source>
        <dbReference type="EMBL" id="MEY8001569.1"/>
    </source>
</evidence>
<gene>
    <name evidence="2" type="ORF">AB8U03_15475</name>
</gene>
<keyword evidence="3" id="KW-1185">Reference proteome</keyword>
<dbReference type="RefSeq" id="WP_369705462.1">
    <property type="nucleotide sequence ID" value="NZ_JBGEWD010000021.1"/>
</dbReference>
<organism evidence="2 3">
    <name type="scientific">Clostridium moutaii</name>
    <dbReference type="NCBI Taxonomy" id="3240932"/>
    <lineage>
        <taxon>Bacteria</taxon>
        <taxon>Bacillati</taxon>
        <taxon>Bacillota</taxon>
        <taxon>Clostridia</taxon>
        <taxon>Eubacteriales</taxon>
        <taxon>Clostridiaceae</taxon>
        <taxon>Clostridium</taxon>
    </lineage>
</organism>
<reference evidence="2 3" key="1">
    <citation type="submission" date="2024-08" db="EMBL/GenBank/DDBJ databases">
        <title>Clostridium lapicellarii sp. nov., and Clostridium renhuaiense sp. nov., two species isolated from the mud in a fermentation cellar used for producing sauce-flavour Chinese liquors.</title>
        <authorList>
            <person name="Yang F."/>
            <person name="Wang H."/>
            <person name="Chen L.Q."/>
            <person name="Zhou N."/>
            <person name="Lu J.J."/>
            <person name="Pu X.X."/>
            <person name="Wan B."/>
            <person name="Wang L."/>
            <person name="Liu S.J."/>
        </authorList>
    </citation>
    <scope>NUCLEOTIDE SEQUENCE [LARGE SCALE GENOMIC DNA]</scope>
    <source>
        <strain evidence="2 3">MT-5</strain>
    </source>
</reference>
<protein>
    <recommendedName>
        <fullName evidence="1">Defence against restriction A C-terminal domain-containing protein</fullName>
    </recommendedName>
</protein>
<name>A0ABV4BS08_9CLOT</name>
<dbReference type="InterPro" id="IPR041501">
    <property type="entry name" value="DarA_C"/>
</dbReference>